<reference evidence="6" key="1">
    <citation type="submission" date="2020-05" db="EMBL/GenBank/DDBJ databases">
        <title>Mycena genomes resolve the evolution of fungal bioluminescence.</title>
        <authorList>
            <person name="Tsai I.J."/>
        </authorList>
    </citation>
    <scope>NUCLEOTIDE SEQUENCE</scope>
    <source>
        <strain evidence="6">110903Hualien_Pintung</strain>
    </source>
</reference>
<dbReference type="EC" id="3.1.1.47" evidence="1"/>
<dbReference type="InterPro" id="IPR003959">
    <property type="entry name" value="ATPase_AAA_core"/>
</dbReference>
<dbReference type="PANTHER" id="PTHR10272">
    <property type="entry name" value="PLATELET-ACTIVATING FACTOR ACETYLHYDROLASE"/>
    <property type="match status" value="1"/>
</dbReference>
<dbReference type="GO" id="GO:0005524">
    <property type="term" value="F:ATP binding"/>
    <property type="evidence" value="ECO:0007669"/>
    <property type="project" value="InterPro"/>
</dbReference>
<evidence type="ECO:0000256" key="2">
    <source>
        <dbReference type="ARBA" id="ARBA00022801"/>
    </source>
</evidence>
<dbReference type="Gene3D" id="3.40.50.1820">
    <property type="entry name" value="alpha/beta hydrolase"/>
    <property type="match status" value="1"/>
</dbReference>
<proteinExistence type="predicted"/>
<dbReference type="GO" id="GO:0016042">
    <property type="term" value="P:lipid catabolic process"/>
    <property type="evidence" value="ECO:0007669"/>
    <property type="project" value="UniProtKB-KW"/>
</dbReference>
<keyword evidence="4" id="KW-0443">Lipid metabolism</keyword>
<evidence type="ECO:0000259" key="5">
    <source>
        <dbReference type="SMART" id="SM00382"/>
    </source>
</evidence>
<evidence type="ECO:0000256" key="4">
    <source>
        <dbReference type="ARBA" id="ARBA00023098"/>
    </source>
</evidence>
<dbReference type="AlphaFoldDB" id="A0A8H6S3V9"/>
<dbReference type="Pfam" id="PF03403">
    <property type="entry name" value="PAF-AH_p_II"/>
    <property type="match status" value="1"/>
</dbReference>
<keyword evidence="3" id="KW-0442">Lipid degradation</keyword>
<dbReference type="InterPro" id="IPR003593">
    <property type="entry name" value="AAA+_ATPase"/>
</dbReference>
<dbReference type="EMBL" id="JACAZE010000022">
    <property type="protein sequence ID" value="KAF7292296.1"/>
    <property type="molecule type" value="Genomic_DNA"/>
</dbReference>
<dbReference type="Gene3D" id="3.40.50.300">
    <property type="entry name" value="P-loop containing nucleotide triphosphate hydrolases"/>
    <property type="match status" value="1"/>
</dbReference>
<dbReference type="InterPro" id="IPR027417">
    <property type="entry name" value="P-loop_NTPase"/>
</dbReference>
<dbReference type="GO" id="GO:0006508">
    <property type="term" value="P:proteolysis"/>
    <property type="evidence" value="ECO:0007669"/>
    <property type="project" value="UniProtKB-KW"/>
</dbReference>
<evidence type="ECO:0000313" key="7">
    <source>
        <dbReference type="Proteomes" id="UP000613580"/>
    </source>
</evidence>
<dbReference type="Pfam" id="PF00004">
    <property type="entry name" value="AAA"/>
    <property type="match status" value="1"/>
</dbReference>
<dbReference type="PANTHER" id="PTHR10272:SF0">
    <property type="entry name" value="PLATELET-ACTIVATING FACTOR ACETYLHYDROLASE"/>
    <property type="match status" value="1"/>
</dbReference>
<dbReference type="GO" id="GO:0008233">
    <property type="term" value="F:peptidase activity"/>
    <property type="evidence" value="ECO:0007669"/>
    <property type="project" value="UniProtKB-KW"/>
</dbReference>
<dbReference type="CDD" id="cd19481">
    <property type="entry name" value="RecA-like_protease"/>
    <property type="match status" value="1"/>
</dbReference>
<dbReference type="OrthoDB" id="2363873at2759"/>
<evidence type="ECO:0000256" key="3">
    <source>
        <dbReference type="ARBA" id="ARBA00022963"/>
    </source>
</evidence>
<comment type="caution">
    <text evidence="6">The sequence shown here is derived from an EMBL/GenBank/DDBJ whole genome shotgun (WGS) entry which is preliminary data.</text>
</comment>
<dbReference type="InterPro" id="IPR029058">
    <property type="entry name" value="AB_hydrolase_fold"/>
</dbReference>
<evidence type="ECO:0000313" key="6">
    <source>
        <dbReference type="EMBL" id="KAF7292296.1"/>
    </source>
</evidence>
<keyword evidence="6" id="KW-0645">Protease</keyword>
<accession>A0A8H6S3V9</accession>
<dbReference type="GO" id="GO:0016887">
    <property type="term" value="F:ATP hydrolysis activity"/>
    <property type="evidence" value="ECO:0007669"/>
    <property type="project" value="InterPro"/>
</dbReference>
<protein>
    <recommendedName>
        <fullName evidence="1">1-alkyl-2-acetylglycerophosphocholine esterase</fullName>
        <ecNumber evidence="1">3.1.1.47</ecNumber>
    </recommendedName>
</protein>
<evidence type="ECO:0000256" key="1">
    <source>
        <dbReference type="ARBA" id="ARBA00013201"/>
    </source>
</evidence>
<name>A0A8H6S3V9_MYCCL</name>
<dbReference type="SUPFAM" id="SSF53474">
    <property type="entry name" value="alpha/beta-Hydrolases"/>
    <property type="match status" value="1"/>
</dbReference>
<dbReference type="SMART" id="SM00382">
    <property type="entry name" value="AAA"/>
    <property type="match status" value="1"/>
</dbReference>
<organism evidence="6 7">
    <name type="scientific">Mycena chlorophos</name>
    <name type="common">Agaric fungus</name>
    <name type="synonym">Agaricus chlorophos</name>
    <dbReference type="NCBI Taxonomy" id="658473"/>
    <lineage>
        <taxon>Eukaryota</taxon>
        <taxon>Fungi</taxon>
        <taxon>Dikarya</taxon>
        <taxon>Basidiomycota</taxon>
        <taxon>Agaricomycotina</taxon>
        <taxon>Agaricomycetes</taxon>
        <taxon>Agaricomycetidae</taxon>
        <taxon>Agaricales</taxon>
        <taxon>Marasmiineae</taxon>
        <taxon>Mycenaceae</taxon>
        <taxon>Mycena</taxon>
    </lineage>
</organism>
<sequence length="833" mass="93295">MANLTEEDFVNIWASPSDSNDFYNLWHTVADAPHSNPVLQAASSLRKLYPEHSLVFTTLDVIHFPDALFRVLPDAPLVTTTNFALAGRPQGKVTGFLIDRPEFMAASVAWESYDFTVYAFTFPRGLGTMTLFGILHKGSQQPSRKLVLAAGEWSQSTHNEIWVFNQGFWQKDAGLWVDIQKADWNDVILKDEFKTALKKDVYGFFTSEPVYRRYAIPWKRGLIMYGPPGNGKTISIKVIMKTCEALGFAPLYVKSFQSYKGEEGAMLDVFNKARSLSPCVVVLEDLDALINDRNRSFFLNQLDGLQGNDGLLVIGTTNHFERLDPGLSTRPSRFDRKYLFDDPDRDERALYAQYWQDKLADNDEIDYPDALVDEIADQTSQFSFAYLKEVFVSSLVSIAVYEGPEDDKPTFAQMLFQTIKTLRKQLDKMPSVAPPRPAAGYYSEEGLPVSFRLQPPITVGMGLTIDGPALVLDEVAFTVYYPCAGKGKKGVPWLSRPIQSTVAGFGRFAGFSTWLLAPIFYIFGVFLSIPVHPNAPLLRPPENNKQWPVVVFSHGLCGFRTAYSQFCAEIASSGRVVLAVEHRDGTAPATISSSGRTVLYYRQQDVAFPEDRELPGPLPLRTEQLKFRRLEIYRIYEAFYLDLRSWTESSGLPMVRTDEIALTGHSFGGCTVLDILSSPPVDSSQPLPVTHALVLDPWLEPLPTPGPVPIHPPSSLKLLVINSQYFTLWKDHYTRVLALVREWDAGRGKLLTIVGSVHQSFSDFPLLPLVRARSAETIIERIAELSRGFLNDTLDATLQGAPTREYEEKVIGKRPDGRPRRTLVGDVGDVVCT</sequence>
<dbReference type="GO" id="GO:0003847">
    <property type="term" value="F:1-alkyl-2-acetylglycerophosphocholine esterase activity"/>
    <property type="evidence" value="ECO:0007669"/>
    <property type="project" value="UniProtKB-EC"/>
</dbReference>
<keyword evidence="7" id="KW-1185">Reference proteome</keyword>
<gene>
    <name evidence="6" type="ORF">HMN09_01213200</name>
</gene>
<dbReference type="SUPFAM" id="SSF52540">
    <property type="entry name" value="P-loop containing nucleoside triphosphate hydrolases"/>
    <property type="match status" value="1"/>
</dbReference>
<keyword evidence="2" id="KW-0378">Hydrolase</keyword>
<feature type="domain" description="AAA+ ATPase" evidence="5">
    <location>
        <begin position="218"/>
        <end position="344"/>
    </location>
</feature>
<dbReference type="Proteomes" id="UP000613580">
    <property type="component" value="Unassembled WGS sequence"/>
</dbReference>